<protein>
    <submittedName>
        <fullName evidence="1">Uncharacterized protein</fullName>
    </submittedName>
</protein>
<dbReference type="AlphaFoldDB" id="A0A0C9WI63"/>
<evidence type="ECO:0000313" key="1">
    <source>
        <dbReference type="EMBL" id="KIJ92394.1"/>
    </source>
</evidence>
<dbReference type="EMBL" id="KN838913">
    <property type="protein sequence ID" value="KIJ92394.1"/>
    <property type="molecule type" value="Genomic_DNA"/>
</dbReference>
<name>A0A0C9WI63_9AGAR</name>
<reference evidence="2" key="2">
    <citation type="submission" date="2015-01" db="EMBL/GenBank/DDBJ databases">
        <title>Evolutionary Origins and Diversification of the Mycorrhizal Mutualists.</title>
        <authorList>
            <consortium name="DOE Joint Genome Institute"/>
            <consortium name="Mycorrhizal Genomics Consortium"/>
            <person name="Kohler A."/>
            <person name="Kuo A."/>
            <person name="Nagy L.G."/>
            <person name="Floudas D."/>
            <person name="Copeland A."/>
            <person name="Barry K.W."/>
            <person name="Cichocki N."/>
            <person name="Veneault-Fourrey C."/>
            <person name="LaButti K."/>
            <person name="Lindquist E.A."/>
            <person name="Lipzen A."/>
            <person name="Lundell T."/>
            <person name="Morin E."/>
            <person name="Murat C."/>
            <person name="Riley R."/>
            <person name="Ohm R."/>
            <person name="Sun H."/>
            <person name="Tunlid A."/>
            <person name="Henrissat B."/>
            <person name="Grigoriev I.V."/>
            <person name="Hibbett D.S."/>
            <person name="Martin F."/>
        </authorList>
    </citation>
    <scope>NUCLEOTIDE SEQUENCE [LARGE SCALE GENOMIC DNA]</scope>
    <source>
        <strain evidence="2">LaAM-08-1</strain>
    </source>
</reference>
<organism evidence="1 2">
    <name type="scientific">Laccaria amethystina LaAM-08-1</name>
    <dbReference type="NCBI Taxonomy" id="1095629"/>
    <lineage>
        <taxon>Eukaryota</taxon>
        <taxon>Fungi</taxon>
        <taxon>Dikarya</taxon>
        <taxon>Basidiomycota</taxon>
        <taxon>Agaricomycotina</taxon>
        <taxon>Agaricomycetes</taxon>
        <taxon>Agaricomycetidae</taxon>
        <taxon>Agaricales</taxon>
        <taxon>Agaricineae</taxon>
        <taxon>Hydnangiaceae</taxon>
        <taxon>Laccaria</taxon>
    </lineage>
</organism>
<reference evidence="1 2" key="1">
    <citation type="submission" date="2014-04" db="EMBL/GenBank/DDBJ databases">
        <authorList>
            <consortium name="DOE Joint Genome Institute"/>
            <person name="Kuo A."/>
            <person name="Kohler A."/>
            <person name="Nagy L.G."/>
            <person name="Floudas D."/>
            <person name="Copeland A."/>
            <person name="Barry K.W."/>
            <person name="Cichocki N."/>
            <person name="Veneault-Fourrey C."/>
            <person name="LaButti K."/>
            <person name="Lindquist E.A."/>
            <person name="Lipzen A."/>
            <person name="Lundell T."/>
            <person name="Morin E."/>
            <person name="Murat C."/>
            <person name="Sun H."/>
            <person name="Tunlid A."/>
            <person name="Henrissat B."/>
            <person name="Grigoriev I.V."/>
            <person name="Hibbett D.S."/>
            <person name="Martin F."/>
            <person name="Nordberg H.P."/>
            <person name="Cantor M.N."/>
            <person name="Hua S.X."/>
        </authorList>
    </citation>
    <scope>NUCLEOTIDE SEQUENCE [LARGE SCALE GENOMIC DNA]</scope>
    <source>
        <strain evidence="1 2">LaAM-08-1</strain>
    </source>
</reference>
<proteinExistence type="predicted"/>
<gene>
    <name evidence="1" type="ORF">K443DRAFT_113676</name>
</gene>
<sequence>MRFQIYFCRQFPTSRRPAAQRMIYQTLKSEKNKLDEMFGPQDWSILLHDGPHNSDHRPGAHGWSEGDHSSLWGFPFGLKRSAFYMHIYADQSATFGPDTRKVLMNHLCDLLGEVGIICFLAPFSKLTFESRYMMPDVDEDNEDGGFDAEQAF</sequence>
<accession>A0A0C9WI63</accession>
<dbReference type="HOGENOM" id="CLU_1722663_0_0_1"/>
<dbReference type="OrthoDB" id="3081852at2759"/>
<dbReference type="Proteomes" id="UP000054477">
    <property type="component" value="Unassembled WGS sequence"/>
</dbReference>
<evidence type="ECO:0000313" key="2">
    <source>
        <dbReference type="Proteomes" id="UP000054477"/>
    </source>
</evidence>
<keyword evidence="2" id="KW-1185">Reference proteome</keyword>